<keyword evidence="2" id="KW-1185">Reference proteome</keyword>
<accession>A0ABQ1K395</accession>
<organism evidence="1 2">
    <name type="scientific">Flavobacterium suaedae</name>
    <dbReference type="NCBI Taxonomy" id="1767027"/>
    <lineage>
        <taxon>Bacteria</taxon>
        <taxon>Pseudomonadati</taxon>
        <taxon>Bacteroidota</taxon>
        <taxon>Flavobacteriia</taxon>
        <taxon>Flavobacteriales</taxon>
        <taxon>Flavobacteriaceae</taxon>
        <taxon>Flavobacterium</taxon>
    </lineage>
</organism>
<evidence type="ECO:0000313" key="1">
    <source>
        <dbReference type="EMBL" id="GGB83065.1"/>
    </source>
</evidence>
<dbReference type="EMBL" id="BMJE01000006">
    <property type="protein sequence ID" value="GGB83065.1"/>
    <property type="molecule type" value="Genomic_DNA"/>
</dbReference>
<protein>
    <submittedName>
        <fullName evidence="1">Uncharacterized protein</fullName>
    </submittedName>
</protein>
<dbReference type="Proteomes" id="UP000615760">
    <property type="component" value="Unassembled WGS sequence"/>
</dbReference>
<name>A0ABQ1K395_9FLAO</name>
<comment type="caution">
    <text evidence="1">The sequence shown here is derived from an EMBL/GenBank/DDBJ whole genome shotgun (WGS) entry which is preliminary data.</text>
</comment>
<dbReference type="RefSeq" id="WP_188621534.1">
    <property type="nucleotide sequence ID" value="NZ_BMJE01000006.1"/>
</dbReference>
<proteinExistence type="predicted"/>
<evidence type="ECO:0000313" key="2">
    <source>
        <dbReference type="Proteomes" id="UP000615760"/>
    </source>
</evidence>
<reference evidence="2" key="1">
    <citation type="journal article" date="2019" name="Int. J. Syst. Evol. Microbiol.">
        <title>The Global Catalogue of Microorganisms (GCM) 10K type strain sequencing project: providing services to taxonomists for standard genome sequencing and annotation.</title>
        <authorList>
            <consortium name="The Broad Institute Genomics Platform"/>
            <consortium name="The Broad Institute Genome Sequencing Center for Infectious Disease"/>
            <person name="Wu L."/>
            <person name="Ma J."/>
        </authorList>
    </citation>
    <scope>NUCLEOTIDE SEQUENCE [LARGE SCALE GENOMIC DNA]</scope>
    <source>
        <strain evidence="2">CGMCC 1.15461</strain>
    </source>
</reference>
<gene>
    <name evidence="1" type="ORF">GCM10007424_23860</name>
</gene>
<sequence length="114" mass="12672">MAKQTGIQLTDDANTGTVLDLKVQPKYDASGKIISGLVIGNTLEQNKALILLMKPGDLKSKPDLGVGLEDMLLSDNYLEFRHRIREHFAKDGLTVTRLDLYENKPIVIQANYDS</sequence>